<accession>A0A8S0W408</accession>
<evidence type="ECO:0000256" key="1">
    <source>
        <dbReference type="SAM" id="MobiDB-lite"/>
    </source>
</evidence>
<evidence type="ECO:0000313" key="3">
    <source>
        <dbReference type="EMBL" id="CAA7269405.1"/>
    </source>
</evidence>
<dbReference type="PANTHER" id="PTHR35006">
    <property type="entry name" value="GLYOXALASE FAMILY PROTEIN (AFU_ORTHOLOGUE AFUA_5G14830)"/>
    <property type="match status" value="1"/>
</dbReference>
<keyword evidence="4" id="KW-1185">Reference proteome</keyword>
<feature type="compositionally biased region" description="Polar residues" evidence="1">
    <location>
        <begin position="71"/>
        <end position="80"/>
    </location>
</feature>
<protein>
    <recommendedName>
        <fullName evidence="2">VOC domain-containing protein</fullName>
    </recommendedName>
</protein>
<dbReference type="Proteomes" id="UP000467700">
    <property type="component" value="Unassembled WGS sequence"/>
</dbReference>
<dbReference type="EMBL" id="CACVBS010000078">
    <property type="protein sequence ID" value="CAA7269405.1"/>
    <property type="molecule type" value="Genomic_DNA"/>
</dbReference>
<dbReference type="Gene3D" id="3.10.180.10">
    <property type="entry name" value="2,3-Dihydroxybiphenyl 1,2-Dioxygenase, domain 1"/>
    <property type="match status" value="1"/>
</dbReference>
<organism evidence="3 4">
    <name type="scientific">Cyclocybe aegerita</name>
    <name type="common">Black poplar mushroom</name>
    <name type="synonym">Agrocybe aegerita</name>
    <dbReference type="NCBI Taxonomy" id="1973307"/>
    <lineage>
        <taxon>Eukaryota</taxon>
        <taxon>Fungi</taxon>
        <taxon>Dikarya</taxon>
        <taxon>Basidiomycota</taxon>
        <taxon>Agaricomycotina</taxon>
        <taxon>Agaricomycetes</taxon>
        <taxon>Agaricomycetidae</taxon>
        <taxon>Agaricales</taxon>
        <taxon>Agaricineae</taxon>
        <taxon>Bolbitiaceae</taxon>
        <taxon>Cyclocybe</taxon>
    </lineage>
</organism>
<name>A0A8S0W408_CYCAE</name>
<dbReference type="PROSITE" id="PS51819">
    <property type="entry name" value="VOC"/>
    <property type="match status" value="1"/>
</dbReference>
<evidence type="ECO:0000313" key="4">
    <source>
        <dbReference type="Proteomes" id="UP000467700"/>
    </source>
</evidence>
<feature type="region of interest" description="Disordered" evidence="1">
    <location>
        <begin position="63"/>
        <end position="83"/>
    </location>
</feature>
<dbReference type="OrthoDB" id="10249419at2759"/>
<dbReference type="Pfam" id="PF00903">
    <property type="entry name" value="Glyoxalase"/>
    <property type="match status" value="1"/>
</dbReference>
<feature type="domain" description="VOC" evidence="2">
    <location>
        <begin position="2"/>
        <end position="151"/>
    </location>
</feature>
<comment type="caution">
    <text evidence="3">The sequence shown here is derived from an EMBL/GenBank/DDBJ whole genome shotgun (WGS) entry which is preliminary data.</text>
</comment>
<dbReference type="InterPro" id="IPR029068">
    <property type="entry name" value="Glyas_Bleomycin-R_OHBP_Dase"/>
</dbReference>
<dbReference type="SUPFAM" id="SSF54593">
    <property type="entry name" value="Glyoxalase/Bleomycin resistance protein/Dihydroxybiphenyl dioxygenase"/>
    <property type="match status" value="1"/>
</dbReference>
<evidence type="ECO:0000259" key="2">
    <source>
        <dbReference type="PROSITE" id="PS51819"/>
    </source>
</evidence>
<reference evidence="3 4" key="1">
    <citation type="submission" date="2020-01" db="EMBL/GenBank/DDBJ databases">
        <authorList>
            <person name="Gupta K D."/>
        </authorList>
    </citation>
    <scope>NUCLEOTIDE SEQUENCE [LARGE SCALE GENOMIC DNA]</scope>
</reference>
<dbReference type="InterPro" id="IPR004360">
    <property type="entry name" value="Glyas_Fos-R_dOase_dom"/>
</dbReference>
<gene>
    <name evidence="3" type="ORF">AAE3_LOCUS11668</name>
</gene>
<dbReference type="CDD" id="cd07262">
    <property type="entry name" value="VOC_like"/>
    <property type="match status" value="1"/>
</dbReference>
<proteinExistence type="predicted"/>
<dbReference type="AlphaFoldDB" id="A0A8S0W408"/>
<dbReference type="InterPro" id="IPR037523">
    <property type="entry name" value="VOC_core"/>
</dbReference>
<sequence>MPIHHISLNVANIEEARDFYLAALKPLGYKVTTSLIDGKVLGMGTGWGPDFWLASMDAPCADGSHTRHDMSTSTGVSAGSKQVEKKKEKTGEMHLAFAAKNREQVRQFHKAAIAAGGKCNGTPGPRAQYFATYYGAFVLDPDGRNLEAVCLKPAFLAEPWGLVGWEITGLVLAGVTGGVATWAGWL</sequence>
<dbReference type="PANTHER" id="PTHR35006:SF2">
    <property type="entry name" value="GLYOXALASE FAMILY PROTEIN (AFU_ORTHOLOGUE AFUA_5G14830)"/>
    <property type="match status" value="1"/>
</dbReference>